<evidence type="ECO:0000256" key="1">
    <source>
        <dbReference type="ARBA" id="ARBA00004123"/>
    </source>
</evidence>
<evidence type="ECO:0000256" key="6">
    <source>
        <dbReference type="SAM" id="MobiDB-lite"/>
    </source>
</evidence>
<evidence type="ECO:0000256" key="4">
    <source>
        <dbReference type="ARBA" id="ARBA00022833"/>
    </source>
</evidence>
<feature type="region of interest" description="Disordered" evidence="6">
    <location>
        <begin position="180"/>
        <end position="203"/>
    </location>
</feature>
<dbReference type="InterPro" id="IPR052035">
    <property type="entry name" value="ZnF_BED_domain_contain"/>
</dbReference>
<evidence type="ECO:0000256" key="2">
    <source>
        <dbReference type="ARBA" id="ARBA00022723"/>
    </source>
</evidence>
<organism evidence="7 8">
    <name type="scientific">Frankliniella fusca</name>
    <dbReference type="NCBI Taxonomy" id="407009"/>
    <lineage>
        <taxon>Eukaryota</taxon>
        <taxon>Metazoa</taxon>
        <taxon>Ecdysozoa</taxon>
        <taxon>Arthropoda</taxon>
        <taxon>Hexapoda</taxon>
        <taxon>Insecta</taxon>
        <taxon>Pterygota</taxon>
        <taxon>Neoptera</taxon>
        <taxon>Paraneoptera</taxon>
        <taxon>Thysanoptera</taxon>
        <taxon>Terebrantia</taxon>
        <taxon>Thripoidea</taxon>
        <taxon>Thripidae</taxon>
        <taxon>Frankliniella</taxon>
    </lineage>
</organism>
<keyword evidence="5" id="KW-0539">Nucleus</keyword>
<keyword evidence="4" id="KW-0862">Zinc</keyword>
<comment type="subcellular location">
    <subcellularLocation>
        <location evidence="1">Nucleus</location>
    </subcellularLocation>
</comment>
<evidence type="ECO:0000256" key="5">
    <source>
        <dbReference type="ARBA" id="ARBA00023242"/>
    </source>
</evidence>
<dbReference type="InterPro" id="IPR012337">
    <property type="entry name" value="RNaseH-like_sf"/>
</dbReference>
<sequence length="381" mass="42905">MSFMIAKDDMPLRTTKRKGFRVFCRKLNPRFKVPSEPTTTKRLHGKYLSLRAKVKVELGMTDNITLTMDIWTNTKMESHLGVTAHYLKGVFMKSVELTARPLKGHKTIPYLKEVIESICENWNISANKVAAVITDVGANIKGAVKQLFGDAKHISCFGHILNLIGQKAIGLYDKKTRPSEMENETLLPNFPDNESDIEEEGDDDVDAGLAVEGEEQAGGPHPNPNRGEPLPELLRKVKRIVKFFRQSEIASSELKRLQIEGAGKKEHEVLKLIQECRTRWNSAYAMLDRFLKLSDQVAMALMKMQREKKTKSKPPSMLTSNELDVLTEVRDLLRPLAQATNEVSADKSVTISKTIPLVNLMLEECFKQNGSFCTCKYHSSG</sequence>
<dbReference type="SUPFAM" id="SSF53098">
    <property type="entry name" value="Ribonuclease H-like"/>
    <property type="match status" value="1"/>
</dbReference>
<keyword evidence="3" id="KW-0863">Zinc-finger</keyword>
<name>A0AAE1LDP8_9NEOP</name>
<dbReference type="AlphaFoldDB" id="A0AAE1LDP8"/>
<dbReference type="GO" id="GO:0008270">
    <property type="term" value="F:zinc ion binding"/>
    <property type="evidence" value="ECO:0007669"/>
    <property type="project" value="UniProtKB-KW"/>
</dbReference>
<dbReference type="GO" id="GO:0005634">
    <property type="term" value="C:nucleus"/>
    <property type="evidence" value="ECO:0007669"/>
    <property type="project" value="UniProtKB-SubCell"/>
</dbReference>
<evidence type="ECO:0000256" key="3">
    <source>
        <dbReference type="ARBA" id="ARBA00022771"/>
    </source>
</evidence>
<reference evidence="7" key="1">
    <citation type="submission" date="2021-07" db="EMBL/GenBank/DDBJ databases">
        <authorList>
            <person name="Catto M.A."/>
            <person name="Jacobson A."/>
            <person name="Kennedy G."/>
            <person name="Labadie P."/>
            <person name="Hunt B.G."/>
            <person name="Srinivasan R."/>
        </authorList>
    </citation>
    <scope>NUCLEOTIDE SEQUENCE</scope>
    <source>
        <strain evidence="7">PL_HMW_Pooled</strain>
        <tissue evidence="7">Head</tissue>
    </source>
</reference>
<accession>A0AAE1LDP8</accession>
<keyword evidence="2" id="KW-0479">Metal-binding</keyword>
<comment type="caution">
    <text evidence="7">The sequence shown here is derived from an EMBL/GenBank/DDBJ whole genome shotgun (WGS) entry which is preliminary data.</text>
</comment>
<evidence type="ECO:0000313" key="7">
    <source>
        <dbReference type="EMBL" id="KAK3915665.1"/>
    </source>
</evidence>
<dbReference type="PANTHER" id="PTHR46481">
    <property type="entry name" value="ZINC FINGER BED DOMAIN-CONTAINING PROTEIN 4"/>
    <property type="match status" value="1"/>
</dbReference>
<dbReference type="EMBL" id="JAHWGI010000446">
    <property type="protein sequence ID" value="KAK3915665.1"/>
    <property type="molecule type" value="Genomic_DNA"/>
</dbReference>
<feature type="compositionally biased region" description="Acidic residues" evidence="6">
    <location>
        <begin position="193"/>
        <end position="203"/>
    </location>
</feature>
<protein>
    <submittedName>
        <fullName evidence="7">AC transposase</fullName>
    </submittedName>
</protein>
<evidence type="ECO:0000313" key="8">
    <source>
        <dbReference type="Proteomes" id="UP001219518"/>
    </source>
</evidence>
<proteinExistence type="predicted"/>
<reference evidence="7" key="2">
    <citation type="journal article" date="2023" name="BMC Genomics">
        <title>Pest status, molecular evolution, and epigenetic factors derived from the genome assembly of Frankliniella fusca, a thysanopteran phytovirus vector.</title>
        <authorList>
            <person name="Catto M.A."/>
            <person name="Labadie P.E."/>
            <person name="Jacobson A.L."/>
            <person name="Kennedy G.G."/>
            <person name="Srinivasan R."/>
            <person name="Hunt B.G."/>
        </authorList>
    </citation>
    <scope>NUCLEOTIDE SEQUENCE</scope>
    <source>
        <strain evidence="7">PL_HMW_Pooled</strain>
    </source>
</reference>
<dbReference type="Proteomes" id="UP001219518">
    <property type="component" value="Unassembled WGS sequence"/>
</dbReference>
<dbReference type="PANTHER" id="PTHR46481:SF10">
    <property type="entry name" value="ZINC FINGER BED DOMAIN-CONTAINING PROTEIN 39"/>
    <property type="match status" value="1"/>
</dbReference>
<keyword evidence="8" id="KW-1185">Reference proteome</keyword>
<gene>
    <name evidence="7" type="ORF">KUF71_024808</name>
</gene>